<keyword evidence="6 8" id="KW-1133">Transmembrane helix</keyword>
<dbReference type="InterPro" id="IPR002758">
    <property type="entry name" value="Cation_antiport_E"/>
</dbReference>
<keyword evidence="7 8" id="KW-0472">Membrane</keyword>
<evidence type="ECO:0000256" key="3">
    <source>
        <dbReference type="ARBA" id="ARBA00022449"/>
    </source>
</evidence>
<dbReference type="GO" id="GO:0005886">
    <property type="term" value="C:plasma membrane"/>
    <property type="evidence" value="ECO:0007669"/>
    <property type="project" value="UniProtKB-SubCell"/>
</dbReference>
<dbReference type="PIRSF" id="PIRSF019239">
    <property type="entry name" value="MrpE"/>
    <property type="match status" value="1"/>
</dbReference>
<reference evidence="10" key="1">
    <citation type="submission" date="2016-10" db="EMBL/GenBank/DDBJ databases">
        <authorList>
            <person name="Varghese N."/>
            <person name="Submissions S."/>
        </authorList>
    </citation>
    <scope>NUCLEOTIDE SEQUENCE [LARGE SCALE GENOMIC DNA]</scope>
    <source>
        <strain evidence="10">CGMCC 1.8895</strain>
    </source>
</reference>
<dbReference type="Proteomes" id="UP000199008">
    <property type="component" value="Unassembled WGS sequence"/>
</dbReference>
<sequence length="158" mass="18167">MIFQFLINLLIAVIWMFLQDSYAMPTFVFGFMIGVLILYLLRRFMEFDFYFTRVVAFVKLVLLFLVELIKANIDVVRIVLSPRLKNKPGIIAVETSLETEIERSTLAALITLTPGTVSMDFSEDGRTIYVHSIDVDNRDEMVAEIRGSFEKAIQEVTK</sequence>
<dbReference type="Pfam" id="PF01899">
    <property type="entry name" value="MNHE"/>
    <property type="match status" value="1"/>
</dbReference>
<dbReference type="STRING" id="576118.SAMN05216216_13312"/>
<dbReference type="AlphaFoldDB" id="A0A1G9IFK0"/>
<name>A0A1G9IFK0_9BACL</name>
<evidence type="ECO:0000256" key="2">
    <source>
        <dbReference type="ARBA" id="ARBA00006228"/>
    </source>
</evidence>
<organism evidence="9 10">
    <name type="scientific">Lacicoccus qingdaonensis</name>
    <dbReference type="NCBI Taxonomy" id="576118"/>
    <lineage>
        <taxon>Bacteria</taxon>
        <taxon>Bacillati</taxon>
        <taxon>Bacillota</taxon>
        <taxon>Bacilli</taxon>
        <taxon>Bacillales</taxon>
        <taxon>Salinicoccaceae</taxon>
        <taxon>Lacicoccus</taxon>
    </lineage>
</organism>
<keyword evidence="4" id="KW-1003">Cell membrane</keyword>
<dbReference type="NCBIfam" id="NF009292">
    <property type="entry name" value="PRK12651.1-3"/>
    <property type="match status" value="1"/>
</dbReference>
<dbReference type="EMBL" id="FNFY01000033">
    <property type="protein sequence ID" value="SDL24020.1"/>
    <property type="molecule type" value="Genomic_DNA"/>
</dbReference>
<dbReference type="GO" id="GO:0008324">
    <property type="term" value="F:monoatomic cation transmembrane transporter activity"/>
    <property type="evidence" value="ECO:0007669"/>
    <property type="project" value="InterPro"/>
</dbReference>
<evidence type="ECO:0000256" key="8">
    <source>
        <dbReference type="SAM" id="Phobius"/>
    </source>
</evidence>
<keyword evidence="10" id="KW-1185">Reference proteome</keyword>
<evidence type="ECO:0000256" key="1">
    <source>
        <dbReference type="ARBA" id="ARBA00004651"/>
    </source>
</evidence>
<keyword evidence="3" id="KW-0813">Transport</keyword>
<comment type="subcellular location">
    <subcellularLocation>
        <location evidence="1">Cell membrane</location>
        <topology evidence="1">Multi-pass membrane protein</topology>
    </subcellularLocation>
</comment>
<evidence type="ECO:0000313" key="9">
    <source>
        <dbReference type="EMBL" id="SDL24020.1"/>
    </source>
</evidence>
<comment type="similarity">
    <text evidence="2">Belongs to the CPA3 antiporters (TC 2.A.63) subunit E family.</text>
</comment>
<dbReference type="PANTHER" id="PTHR34584:SF1">
    <property type="entry name" value="NA(+)_H(+) ANTIPORTER SUBUNIT E1"/>
    <property type="match status" value="1"/>
</dbReference>
<dbReference type="GO" id="GO:0015297">
    <property type="term" value="F:antiporter activity"/>
    <property type="evidence" value="ECO:0007669"/>
    <property type="project" value="UniProtKB-KW"/>
</dbReference>
<evidence type="ECO:0000256" key="6">
    <source>
        <dbReference type="ARBA" id="ARBA00022989"/>
    </source>
</evidence>
<evidence type="ECO:0000313" key="10">
    <source>
        <dbReference type="Proteomes" id="UP000199008"/>
    </source>
</evidence>
<evidence type="ECO:0000256" key="7">
    <source>
        <dbReference type="ARBA" id="ARBA00023136"/>
    </source>
</evidence>
<keyword evidence="5 8" id="KW-0812">Transmembrane</keyword>
<feature type="transmembrane region" description="Helical" evidence="8">
    <location>
        <begin position="22"/>
        <end position="41"/>
    </location>
</feature>
<dbReference type="RefSeq" id="WP_092987942.1">
    <property type="nucleotide sequence ID" value="NZ_FNFY01000033.1"/>
</dbReference>
<dbReference type="OrthoDB" id="9800498at2"/>
<keyword evidence="3" id="KW-0050">Antiport</keyword>
<feature type="transmembrane region" description="Helical" evidence="8">
    <location>
        <begin position="50"/>
        <end position="69"/>
    </location>
</feature>
<dbReference type="PANTHER" id="PTHR34584">
    <property type="entry name" value="NA(+)/H(+) ANTIPORTER SUBUNIT E1"/>
    <property type="match status" value="1"/>
</dbReference>
<evidence type="ECO:0000256" key="5">
    <source>
        <dbReference type="ARBA" id="ARBA00022692"/>
    </source>
</evidence>
<proteinExistence type="inferred from homology"/>
<gene>
    <name evidence="9" type="ORF">SAMN05216216_13312</name>
</gene>
<protein>
    <submittedName>
        <fullName evidence="9">Multisubunit sodium/proton antiporter, MrpE subunit</fullName>
    </submittedName>
</protein>
<accession>A0A1G9IFK0</accession>
<evidence type="ECO:0000256" key="4">
    <source>
        <dbReference type="ARBA" id="ARBA00022475"/>
    </source>
</evidence>